<protein>
    <submittedName>
        <fullName evidence="2">Uncharacterized protein</fullName>
    </submittedName>
</protein>
<proteinExistence type="predicted"/>
<dbReference type="OrthoDB" id="566255at2759"/>
<evidence type="ECO:0000256" key="1">
    <source>
        <dbReference type="SAM" id="MobiDB-lite"/>
    </source>
</evidence>
<comment type="caution">
    <text evidence="2">The sequence shown here is derived from an EMBL/GenBank/DDBJ whole genome shotgun (WGS) entry which is preliminary data.</text>
</comment>
<feature type="region of interest" description="Disordered" evidence="1">
    <location>
        <begin position="49"/>
        <end position="76"/>
    </location>
</feature>
<sequence>MEQSGERKLHSLSVRIFPSLTPSTTLFPSGIPFPPNPISLAVKTVSARQPSDPYPHTRDTFLLPESAKVASRDGCP</sequence>
<name>A0A835VI93_VANPL</name>
<evidence type="ECO:0000313" key="2">
    <source>
        <dbReference type="EMBL" id="KAG0498010.1"/>
    </source>
</evidence>
<dbReference type="EMBL" id="JADCNL010000001">
    <property type="protein sequence ID" value="KAG0498010.1"/>
    <property type="molecule type" value="Genomic_DNA"/>
</dbReference>
<accession>A0A835VI93</accession>
<reference evidence="2 3" key="1">
    <citation type="journal article" date="2020" name="Nat. Food">
        <title>A phased Vanilla planifolia genome enables genetic improvement of flavour and production.</title>
        <authorList>
            <person name="Hasing T."/>
            <person name="Tang H."/>
            <person name="Brym M."/>
            <person name="Khazi F."/>
            <person name="Huang T."/>
            <person name="Chambers A.H."/>
        </authorList>
    </citation>
    <scope>NUCLEOTIDE SEQUENCE [LARGE SCALE GENOMIC DNA]</scope>
    <source>
        <tissue evidence="2">Leaf</tissue>
    </source>
</reference>
<organism evidence="2 3">
    <name type="scientific">Vanilla planifolia</name>
    <name type="common">Vanilla</name>
    <dbReference type="NCBI Taxonomy" id="51239"/>
    <lineage>
        <taxon>Eukaryota</taxon>
        <taxon>Viridiplantae</taxon>
        <taxon>Streptophyta</taxon>
        <taxon>Embryophyta</taxon>
        <taxon>Tracheophyta</taxon>
        <taxon>Spermatophyta</taxon>
        <taxon>Magnoliopsida</taxon>
        <taxon>Liliopsida</taxon>
        <taxon>Asparagales</taxon>
        <taxon>Orchidaceae</taxon>
        <taxon>Vanilloideae</taxon>
        <taxon>Vanilleae</taxon>
        <taxon>Vanilla</taxon>
    </lineage>
</organism>
<dbReference type="Proteomes" id="UP000636800">
    <property type="component" value="Chromosome 1"/>
</dbReference>
<evidence type="ECO:0000313" key="3">
    <source>
        <dbReference type="Proteomes" id="UP000636800"/>
    </source>
</evidence>
<gene>
    <name evidence="2" type="ORF">HPP92_002701</name>
</gene>
<keyword evidence="3" id="KW-1185">Reference proteome</keyword>
<dbReference type="AlphaFoldDB" id="A0A835VI93"/>